<dbReference type="PANTHER" id="PTHR43408">
    <property type="entry name" value="FMN REDUCTASE (NADPH)"/>
    <property type="match status" value="1"/>
</dbReference>
<gene>
    <name evidence="5" type="ORF">Prum_079950</name>
</gene>
<organism evidence="5 6">
    <name type="scientific">Phytohabitans rumicis</name>
    <dbReference type="NCBI Taxonomy" id="1076125"/>
    <lineage>
        <taxon>Bacteria</taxon>
        <taxon>Bacillati</taxon>
        <taxon>Actinomycetota</taxon>
        <taxon>Actinomycetes</taxon>
        <taxon>Micromonosporales</taxon>
        <taxon>Micromonosporaceae</taxon>
    </lineage>
</organism>
<evidence type="ECO:0000313" key="5">
    <source>
        <dbReference type="EMBL" id="GFJ94353.1"/>
    </source>
</evidence>
<reference evidence="5 6" key="2">
    <citation type="submission" date="2020-03" db="EMBL/GenBank/DDBJ databases">
        <authorList>
            <person name="Ichikawa N."/>
            <person name="Kimura A."/>
            <person name="Kitahashi Y."/>
            <person name="Uohara A."/>
        </authorList>
    </citation>
    <scope>NUCLEOTIDE SEQUENCE [LARGE SCALE GENOMIC DNA]</scope>
    <source>
        <strain evidence="5 6">NBRC 108638</strain>
    </source>
</reference>
<dbReference type="RefSeq" id="WP_173081422.1">
    <property type="nucleotide sequence ID" value="NZ_BAABJB010000018.1"/>
</dbReference>
<evidence type="ECO:0000256" key="1">
    <source>
        <dbReference type="ARBA" id="ARBA00022630"/>
    </source>
</evidence>
<evidence type="ECO:0000313" key="6">
    <source>
        <dbReference type="Proteomes" id="UP000482960"/>
    </source>
</evidence>
<dbReference type="InterPro" id="IPR029039">
    <property type="entry name" value="Flavoprotein-like_sf"/>
</dbReference>
<protein>
    <submittedName>
        <fullName evidence="5">FMN reductase</fullName>
    </submittedName>
</protein>
<comment type="caution">
    <text evidence="5">The sequence shown here is derived from an EMBL/GenBank/DDBJ whole genome shotgun (WGS) entry which is preliminary data.</text>
</comment>
<keyword evidence="1" id="KW-0285">Flavoprotein</keyword>
<reference evidence="5 6" key="1">
    <citation type="submission" date="2020-03" db="EMBL/GenBank/DDBJ databases">
        <title>Whole genome shotgun sequence of Phytohabitans rumicis NBRC 108638.</title>
        <authorList>
            <person name="Komaki H."/>
            <person name="Tamura T."/>
        </authorList>
    </citation>
    <scope>NUCLEOTIDE SEQUENCE [LARGE SCALE GENOMIC DNA]</scope>
    <source>
        <strain evidence="5 6">NBRC 108638</strain>
    </source>
</reference>
<dbReference type="InterPro" id="IPR005025">
    <property type="entry name" value="FMN_Rdtase-like_dom"/>
</dbReference>
<keyword evidence="2" id="KW-0288">FMN</keyword>
<name>A0A6V8LAX0_9ACTN</name>
<evidence type="ECO:0000256" key="2">
    <source>
        <dbReference type="ARBA" id="ARBA00022643"/>
    </source>
</evidence>
<proteinExistence type="predicted"/>
<dbReference type="Proteomes" id="UP000482960">
    <property type="component" value="Unassembled WGS sequence"/>
</dbReference>
<feature type="domain" description="NADPH-dependent FMN reductase-like" evidence="4">
    <location>
        <begin position="4"/>
        <end position="142"/>
    </location>
</feature>
<dbReference type="AlphaFoldDB" id="A0A6V8LAX0"/>
<dbReference type="GO" id="GO:0016491">
    <property type="term" value="F:oxidoreductase activity"/>
    <property type="evidence" value="ECO:0007669"/>
    <property type="project" value="UniProtKB-KW"/>
</dbReference>
<evidence type="ECO:0000256" key="3">
    <source>
        <dbReference type="ARBA" id="ARBA00023002"/>
    </source>
</evidence>
<dbReference type="Pfam" id="PF03358">
    <property type="entry name" value="FMN_red"/>
    <property type="match status" value="1"/>
</dbReference>
<dbReference type="PANTHER" id="PTHR43408:SF2">
    <property type="entry name" value="FMN REDUCTASE (NADPH)"/>
    <property type="match status" value="1"/>
</dbReference>
<sequence>MTDLVVLVGNPRPGSRTRALAEALAARLAPIEDTRVLELADVVGVSFGPEPAYGSTSGEDLFALVRSARLLVVATPTYKGTYTGLLKVFLDQFGPGALAGVVAVPVTIAASEPHVASVSAALRDLLVELGASVPAPALAVPESAFGAQALGAHATPTAYVAGWADRHGDEVTQALAVRPAAR</sequence>
<dbReference type="Gene3D" id="3.40.50.360">
    <property type="match status" value="1"/>
</dbReference>
<dbReference type="SUPFAM" id="SSF52218">
    <property type="entry name" value="Flavoproteins"/>
    <property type="match status" value="1"/>
</dbReference>
<dbReference type="InterPro" id="IPR051814">
    <property type="entry name" value="NAD(P)H-dep_FMN_reductase"/>
</dbReference>
<dbReference type="EMBL" id="BLPG01000001">
    <property type="protein sequence ID" value="GFJ94353.1"/>
    <property type="molecule type" value="Genomic_DNA"/>
</dbReference>
<keyword evidence="3" id="KW-0560">Oxidoreductase</keyword>
<keyword evidence="6" id="KW-1185">Reference proteome</keyword>
<evidence type="ECO:0000259" key="4">
    <source>
        <dbReference type="Pfam" id="PF03358"/>
    </source>
</evidence>
<accession>A0A6V8LAX0</accession>